<keyword evidence="1" id="KW-0732">Signal</keyword>
<name>A0ABX9MWS8_9BURK</name>
<gene>
    <name evidence="2" type="ORF">CJO09_06775</name>
</gene>
<dbReference type="RefSeq" id="WP_119441686.1">
    <property type="nucleotide sequence ID" value="NZ_CP170494.1"/>
</dbReference>
<comment type="caution">
    <text evidence="2">The sequence shown here is derived from an EMBL/GenBank/DDBJ whole genome shotgun (WGS) entry which is preliminary data.</text>
</comment>
<dbReference type="PIRSF" id="PIRSF014995">
    <property type="entry name" value="UCP014995"/>
    <property type="match status" value="1"/>
</dbReference>
<evidence type="ECO:0000256" key="1">
    <source>
        <dbReference type="SAM" id="SignalP"/>
    </source>
</evidence>
<dbReference type="Proteomes" id="UP000266483">
    <property type="component" value="Unassembled WGS sequence"/>
</dbReference>
<protein>
    <recommendedName>
        <fullName evidence="4">DUF2271 domain-containing protein</fullName>
    </recommendedName>
</protein>
<sequence>MKRNLNTATLLALACAFPGSTALAGELTLDLTLPRIDTAEYHRPYVAVWLESDDRKIVRDLALWYDTQMADNEGRTWLKDLRQWWRLSGRYQDTPANGVSSATRPVGKHNITIAADAPALQNLPAGHYEVVVEAAREKGGRELIRLPLPWPLEKTVAEQQNGEHELGEISLKASP</sequence>
<evidence type="ECO:0000313" key="2">
    <source>
        <dbReference type="EMBL" id="RII83298.1"/>
    </source>
</evidence>
<reference evidence="2 3" key="1">
    <citation type="submission" date="2017-08" db="EMBL/GenBank/DDBJ databases">
        <title>Pusillimonas indicus sp. nov., a member of the family Alcaligenaceae isolated from surface seawater.</title>
        <authorList>
            <person name="Li J."/>
        </authorList>
    </citation>
    <scope>NUCLEOTIDE SEQUENCE [LARGE SCALE GENOMIC DNA]</scope>
    <source>
        <strain evidence="2 3">17-4A</strain>
    </source>
</reference>
<dbReference type="EMBL" id="NQOU01000002">
    <property type="protein sequence ID" value="RII83298.1"/>
    <property type="molecule type" value="Genomic_DNA"/>
</dbReference>
<keyword evidence="3" id="KW-1185">Reference proteome</keyword>
<proteinExistence type="predicted"/>
<dbReference type="InterPro" id="IPR014469">
    <property type="entry name" value="DUF2271"/>
</dbReference>
<organism evidence="2 3">
    <name type="scientific">Neopusillimonas maritima</name>
    <dbReference type="NCBI Taxonomy" id="2026239"/>
    <lineage>
        <taxon>Bacteria</taxon>
        <taxon>Pseudomonadati</taxon>
        <taxon>Pseudomonadota</taxon>
        <taxon>Betaproteobacteria</taxon>
        <taxon>Burkholderiales</taxon>
        <taxon>Alcaligenaceae</taxon>
        <taxon>Neopusillimonas</taxon>
    </lineage>
</organism>
<dbReference type="Pfam" id="PF10029">
    <property type="entry name" value="DUF2271"/>
    <property type="match status" value="1"/>
</dbReference>
<feature type="signal peptide" evidence="1">
    <location>
        <begin position="1"/>
        <end position="24"/>
    </location>
</feature>
<accession>A0ABX9MWS8</accession>
<feature type="chain" id="PRO_5045187796" description="DUF2271 domain-containing protein" evidence="1">
    <location>
        <begin position="25"/>
        <end position="175"/>
    </location>
</feature>
<evidence type="ECO:0000313" key="3">
    <source>
        <dbReference type="Proteomes" id="UP000266483"/>
    </source>
</evidence>
<dbReference type="PROSITE" id="PS51257">
    <property type="entry name" value="PROKAR_LIPOPROTEIN"/>
    <property type="match status" value="1"/>
</dbReference>
<evidence type="ECO:0008006" key="4">
    <source>
        <dbReference type="Google" id="ProtNLM"/>
    </source>
</evidence>